<dbReference type="UniPathway" id="UPA00253">
    <property type="reaction ID" value="UER00328"/>
</dbReference>
<evidence type="ECO:0000313" key="12">
    <source>
        <dbReference type="Proteomes" id="UP000231960"/>
    </source>
</evidence>
<keyword evidence="2 9" id="KW-0285">Flavoprotein</keyword>
<keyword evidence="3 9" id="KW-0662">Pyridine nucleotide biosynthesis</keyword>
<comment type="function">
    <text evidence="9">Catalyzes the hydroxylation of L-kynurenine (L-Kyn) to form 3-hydroxy-L-kynurenine (L-3OHKyn). Required for synthesis of quinolinic acid.</text>
</comment>
<evidence type="ECO:0000256" key="3">
    <source>
        <dbReference type="ARBA" id="ARBA00022642"/>
    </source>
</evidence>
<evidence type="ECO:0000256" key="7">
    <source>
        <dbReference type="ARBA" id="ARBA00023033"/>
    </source>
</evidence>
<dbReference type="PRINTS" id="PR00420">
    <property type="entry name" value="RNGMNOXGNASE"/>
</dbReference>
<keyword evidence="6 9" id="KW-0560">Oxidoreductase</keyword>
<dbReference type="RefSeq" id="WP_100677697.1">
    <property type="nucleotide sequence ID" value="NZ_NIPO01000001.1"/>
</dbReference>
<dbReference type="InterPro" id="IPR027545">
    <property type="entry name" value="Kynurenine_monooxygenase"/>
</dbReference>
<dbReference type="OrthoDB" id="9766816at2"/>
<evidence type="ECO:0000256" key="2">
    <source>
        <dbReference type="ARBA" id="ARBA00022630"/>
    </source>
</evidence>
<dbReference type="Proteomes" id="UP000231960">
    <property type="component" value="Unassembled WGS sequence"/>
</dbReference>
<dbReference type="GO" id="GO:0043420">
    <property type="term" value="P:anthranilate metabolic process"/>
    <property type="evidence" value="ECO:0007669"/>
    <property type="project" value="UniProtKB-UniRule"/>
</dbReference>
<dbReference type="GO" id="GO:0006569">
    <property type="term" value="P:L-tryptophan catabolic process"/>
    <property type="evidence" value="ECO:0007669"/>
    <property type="project" value="UniProtKB-UniRule"/>
</dbReference>
<protein>
    <recommendedName>
        <fullName evidence="9">Kynurenine 3-monooxygenase</fullName>
        <ecNumber evidence="9">1.14.13.9</ecNumber>
    </recommendedName>
    <alternativeName>
        <fullName evidence="9">Kynurenine 3-hydroxylase</fullName>
    </alternativeName>
</protein>
<gene>
    <name evidence="9" type="primary">kmo</name>
    <name evidence="11" type="ORF">CDL10_06070</name>
</gene>
<dbReference type="GO" id="GO:0019805">
    <property type="term" value="P:quinolinate biosynthetic process"/>
    <property type="evidence" value="ECO:0007669"/>
    <property type="project" value="UniProtKB-UniRule"/>
</dbReference>
<organism evidence="11 12">
    <name type="scientific">Avrilella dinanensis</name>
    <dbReference type="NCBI Taxonomy" id="2008672"/>
    <lineage>
        <taxon>Bacteria</taxon>
        <taxon>Pseudomonadati</taxon>
        <taxon>Bacteroidota</taxon>
        <taxon>Flavobacteriia</taxon>
        <taxon>Flavobacteriales</taxon>
        <taxon>Flavobacteriaceae</taxon>
        <taxon>Avrilella</taxon>
    </lineage>
</organism>
<evidence type="ECO:0000256" key="1">
    <source>
        <dbReference type="ARBA" id="ARBA00001974"/>
    </source>
</evidence>
<accession>A0A2M9R5K0</accession>
<proteinExistence type="inferred from homology"/>
<evidence type="ECO:0000256" key="6">
    <source>
        <dbReference type="ARBA" id="ARBA00023002"/>
    </source>
</evidence>
<dbReference type="Pfam" id="PF01494">
    <property type="entry name" value="FAD_binding_3"/>
    <property type="match status" value="1"/>
</dbReference>
<evidence type="ECO:0000256" key="4">
    <source>
        <dbReference type="ARBA" id="ARBA00022827"/>
    </source>
</evidence>
<dbReference type="PANTHER" id="PTHR46028">
    <property type="entry name" value="KYNURENINE 3-MONOOXYGENASE"/>
    <property type="match status" value="1"/>
</dbReference>
<dbReference type="GO" id="GO:0009435">
    <property type="term" value="P:NAD+ biosynthetic process"/>
    <property type="evidence" value="ECO:0007669"/>
    <property type="project" value="UniProtKB-UniPathway"/>
</dbReference>
<dbReference type="GO" id="GO:0070189">
    <property type="term" value="P:kynurenine metabolic process"/>
    <property type="evidence" value="ECO:0007669"/>
    <property type="project" value="TreeGrafter"/>
</dbReference>
<evidence type="ECO:0000256" key="8">
    <source>
        <dbReference type="ARBA" id="ARBA00047818"/>
    </source>
</evidence>
<evidence type="ECO:0000256" key="9">
    <source>
        <dbReference type="HAMAP-Rule" id="MF_01971"/>
    </source>
</evidence>
<dbReference type="EC" id="1.14.13.9" evidence="9"/>
<keyword evidence="7 9" id="KW-0503">Monooxygenase</keyword>
<comment type="catalytic activity">
    <reaction evidence="8 9">
        <text>L-kynurenine + NADPH + O2 + H(+) = 3-hydroxy-L-kynurenine + NADP(+) + H2O</text>
        <dbReference type="Rhea" id="RHEA:20545"/>
        <dbReference type="ChEBI" id="CHEBI:15377"/>
        <dbReference type="ChEBI" id="CHEBI:15378"/>
        <dbReference type="ChEBI" id="CHEBI:15379"/>
        <dbReference type="ChEBI" id="CHEBI:57783"/>
        <dbReference type="ChEBI" id="CHEBI:57959"/>
        <dbReference type="ChEBI" id="CHEBI:58125"/>
        <dbReference type="ChEBI" id="CHEBI:58349"/>
        <dbReference type="EC" id="1.14.13.9"/>
    </reaction>
</comment>
<dbReference type="InterPro" id="IPR002938">
    <property type="entry name" value="FAD-bd"/>
</dbReference>
<dbReference type="Gene3D" id="3.50.50.60">
    <property type="entry name" value="FAD/NAD(P)-binding domain"/>
    <property type="match status" value="1"/>
</dbReference>
<dbReference type="GO" id="GO:0004502">
    <property type="term" value="F:kynurenine 3-monooxygenase activity"/>
    <property type="evidence" value="ECO:0007669"/>
    <property type="project" value="UniProtKB-UniRule"/>
</dbReference>
<evidence type="ECO:0000256" key="5">
    <source>
        <dbReference type="ARBA" id="ARBA00022857"/>
    </source>
</evidence>
<dbReference type="HAMAP" id="MF_01971">
    <property type="entry name" value="Kynurenine_monooxygenase"/>
    <property type="match status" value="1"/>
</dbReference>
<evidence type="ECO:0000259" key="10">
    <source>
        <dbReference type="Pfam" id="PF01494"/>
    </source>
</evidence>
<comment type="cofactor">
    <cofactor evidence="1 9">
        <name>FAD</name>
        <dbReference type="ChEBI" id="CHEBI:57692"/>
    </cofactor>
</comment>
<dbReference type="SUPFAM" id="SSF51905">
    <property type="entry name" value="FAD/NAD(P)-binding domain"/>
    <property type="match status" value="1"/>
</dbReference>
<reference evidence="11 12" key="1">
    <citation type="submission" date="2017-06" db="EMBL/GenBank/DDBJ databases">
        <title>Description of Avrilella dinanensis gen. nov. sp. nov.</title>
        <authorList>
            <person name="Leyer C."/>
            <person name="Sassi M."/>
            <person name="Minet J."/>
            <person name="Kayal S."/>
            <person name="Cattoir V."/>
        </authorList>
    </citation>
    <scope>NUCLEOTIDE SEQUENCE [LARGE SCALE GENOMIC DNA]</scope>
    <source>
        <strain evidence="11 12">UR159</strain>
    </source>
</reference>
<dbReference type="AlphaFoldDB" id="A0A2M9R5K0"/>
<comment type="pathway">
    <text evidence="9">Cofactor biosynthesis; NAD(+) biosynthesis; quinolinate from L-kynurenine: step 1/3.</text>
</comment>
<dbReference type="FunFam" id="3.50.50.60:FF:000185">
    <property type="entry name" value="Kynurenine 3-monooxygenase"/>
    <property type="match status" value="1"/>
</dbReference>
<dbReference type="InterPro" id="IPR036188">
    <property type="entry name" value="FAD/NAD-bd_sf"/>
</dbReference>
<keyword evidence="12" id="KW-1185">Reference proteome</keyword>
<keyword evidence="5 9" id="KW-0521">NADP</keyword>
<name>A0A2M9R5K0_9FLAO</name>
<dbReference type="GO" id="GO:0071949">
    <property type="term" value="F:FAD binding"/>
    <property type="evidence" value="ECO:0007669"/>
    <property type="project" value="InterPro"/>
</dbReference>
<dbReference type="PANTHER" id="PTHR46028:SF2">
    <property type="entry name" value="KYNURENINE 3-MONOOXYGENASE"/>
    <property type="match status" value="1"/>
</dbReference>
<sequence>MQKSLNIAVAGAGLVGTLLAIYLKKIGHHVQVFDKNKDIREIEFSGKSINLAISTRGWKTLDDIGIGDRIRQLAIPMDKRAIHKVDGSVTHQKYGVDGGSIYSISRGGLNRIMVDIAEEFGVEFKFERKIWDVNLSEPSLFVGKSERGDWEELPFDKIFGADGAFSKIRARMQKQNRFDYSQYFLPLGYKELRIPASADGTHKIDKNSFHIWPHGDFMLIALANEDGSFTCTLFMPFEGEISFENINTEEKLLHFFAEYFPDTKDLIPELTTDYFKNPTSSLVTTQCFPWTYQDKVALLGDAAHAIVPFYGQGMNAGFEDITEMYRQIQKHGDDWQAVFENYENVRKPNGDAIAELSFRNFIEMSTKTADEMFLLQKKIEAKFTALYPERWLPLYDRVTFSLRPYTEALAIGDMQRDVMNEIMATPNIREKWDTEEIMQKMYQLTEN</sequence>
<comment type="caution">
    <text evidence="11">The sequence shown here is derived from an EMBL/GenBank/DDBJ whole genome shotgun (WGS) entry which is preliminary data.</text>
</comment>
<comment type="similarity">
    <text evidence="9">Belongs to the aromatic-ring hydroxylase family. KMO subfamily.</text>
</comment>
<dbReference type="EMBL" id="NIPO01000001">
    <property type="protein sequence ID" value="PJR04134.1"/>
    <property type="molecule type" value="Genomic_DNA"/>
</dbReference>
<feature type="domain" description="FAD-binding" evidence="10">
    <location>
        <begin position="6"/>
        <end position="354"/>
    </location>
</feature>
<evidence type="ECO:0000313" key="11">
    <source>
        <dbReference type="EMBL" id="PJR04134.1"/>
    </source>
</evidence>
<keyword evidence="4 9" id="KW-0274">FAD</keyword>